<gene>
    <name evidence="1" type="ORF">EEL30_26050</name>
</gene>
<proteinExistence type="predicted"/>
<dbReference type="OrthoDB" id="2084567at2"/>
<evidence type="ECO:0000313" key="1">
    <source>
        <dbReference type="EMBL" id="QDX95431.1"/>
    </source>
</evidence>
<keyword evidence="2" id="KW-1185">Reference proteome</keyword>
<dbReference type="Proteomes" id="UP000319432">
    <property type="component" value="Chromosome"/>
</dbReference>
<name>A0A518VEJ9_BRELA</name>
<dbReference type="AlphaFoldDB" id="A0A518VEJ9"/>
<evidence type="ECO:0000313" key="2">
    <source>
        <dbReference type="Proteomes" id="UP000319432"/>
    </source>
</evidence>
<sequence>MHLQSIINGLWDNTWDISIDPGRDIEANTLLLDNSDVVYSQFPNNIFTLDRFPLQIVDNNKFGEVNIFYEKSLDNKSLFDLYNKEEEKFIRLFQLLWTNNSVWVETSLRYNEIESITNEISDDTKKNRLRDLHFELCSKQKNYLELNHFFDLQLFLQLGLREQVSSVFIFETMKFCVWSNFDLNMPVYSGNKSNTELLRLICTTEGLYLR</sequence>
<reference evidence="1 2" key="1">
    <citation type="submission" date="2018-11" db="EMBL/GenBank/DDBJ databases">
        <title>Phylogenetic determinants of toxin gene distribution in genomes of Brevibacillus laterosporus.</title>
        <authorList>
            <person name="Glare T.R."/>
            <person name="Durrant A."/>
            <person name="Berry C."/>
            <person name="Palma L."/>
            <person name="Ormskirk M."/>
            <person name="Cox M.O."/>
        </authorList>
    </citation>
    <scope>NUCLEOTIDE SEQUENCE [LARGE SCALE GENOMIC DNA]</scope>
    <source>
        <strain evidence="1 2">1821L</strain>
    </source>
</reference>
<organism evidence="1 2">
    <name type="scientific">Brevibacillus laterosporus</name>
    <name type="common">Bacillus laterosporus</name>
    <dbReference type="NCBI Taxonomy" id="1465"/>
    <lineage>
        <taxon>Bacteria</taxon>
        <taxon>Bacillati</taxon>
        <taxon>Bacillota</taxon>
        <taxon>Bacilli</taxon>
        <taxon>Bacillales</taxon>
        <taxon>Paenibacillaceae</taxon>
        <taxon>Brevibacillus</taxon>
    </lineage>
</organism>
<accession>A0A518VEJ9</accession>
<protein>
    <submittedName>
        <fullName evidence="1">Uncharacterized protein</fullName>
    </submittedName>
</protein>
<dbReference type="EMBL" id="CP033464">
    <property type="protein sequence ID" value="QDX95431.1"/>
    <property type="molecule type" value="Genomic_DNA"/>
</dbReference>